<dbReference type="Gene3D" id="3.40.50.10140">
    <property type="entry name" value="Toll/interleukin-1 receptor homology (TIR) domain"/>
    <property type="match status" value="1"/>
</dbReference>
<proteinExistence type="predicted"/>
<dbReference type="SUPFAM" id="SSF52200">
    <property type="entry name" value="Toll/Interleukin receptor TIR domain"/>
    <property type="match status" value="1"/>
</dbReference>
<dbReference type="InterPro" id="IPR035897">
    <property type="entry name" value="Toll_tir_struct_dom_sf"/>
</dbReference>
<organism evidence="2 3">
    <name type="scientific">Candidatus Thiodictyon syntrophicum</name>
    <dbReference type="NCBI Taxonomy" id="1166950"/>
    <lineage>
        <taxon>Bacteria</taxon>
        <taxon>Pseudomonadati</taxon>
        <taxon>Pseudomonadota</taxon>
        <taxon>Gammaproteobacteria</taxon>
        <taxon>Chromatiales</taxon>
        <taxon>Chromatiaceae</taxon>
        <taxon>Thiodictyon</taxon>
    </lineage>
</organism>
<dbReference type="Proteomes" id="UP000232638">
    <property type="component" value="Chromosome"/>
</dbReference>
<evidence type="ECO:0000313" key="3">
    <source>
        <dbReference type="Proteomes" id="UP000232638"/>
    </source>
</evidence>
<reference evidence="2 3" key="1">
    <citation type="submission" date="2017-03" db="EMBL/GenBank/DDBJ databases">
        <title>Complete genome sequence of Candidatus 'Thiodictyon syntrophicum' sp. nov. strain Cad16T, a photolithoautotroph purple sulfur bacterium isolated from an alpine meromictic lake.</title>
        <authorList>
            <person name="Luedin S.M."/>
            <person name="Pothier J.F."/>
            <person name="Danza F."/>
            <person name="Storelli N."/>
            <person name="Wittwer M."/>
            <person name="Tonolla M."/>
        </authorList>
    </citation>
    <scope>NUCLEOTIDE SEQUENCE [LARGE SCALE GENOMIC DNA]</scope>
    <source>
        <strain evidence="2 3">Cad16T</strain>
    </source>
</reference>
<evidence type="ECO:0000259" key="1">
    <source>
        <dbReference type="PROSITE" id="PS50104"/>
    </source>
</evidence>
<evidence type="ECO:0000313" key="2">
    <source>
        <dbReference type="EMBL" id="AUB84370.1"/>
    </source>
</evidence>
<feature type="domain" description="TIR" evidence="1">
    <location>
        <begin position="1"/>
        <end position="136"/>
    </location>
</feature>
<sequence>MTQVFLSHATADDAVVRSLRQALADLGQEVWIDSRELRGGDLLWPVVSQAIEAAAAYAVLVSPNALLSRWVGKELRHALTIQGQRGRERYPVIPLSLDGTQLGVLEDFFGEQPAYVPISSAPGGLDAALHAILVALGKRLPEDVPPQAQPTAEPIEDLVLELTDLRFHETPEGIRRPSARARLVHEPAAANQREVASEHSWRLIAPLGPIEADDIRWYLEDYAVWPGTQFQARARRIEASLTRWGQDLYQAALPKERHWFSLIPVYKTLKYM</sequence>
<dbReference type="PROSITE" id="PS50104">
    <property type="entry name" value="TIR"/>
    <property type="match status" value="1"/>
</dbReference>
<name>A0A2K8UFQ7_9GAMM</name>
<gene>
    <name evidence="2" type="ORF">THSYN_27830</name>
</gene>
<dbReference type="OrthoDB" id="499447at2"/>
<dbReference type="InterPro" id="IPR000157">
    <property type="entry name" value="TIR_dom"/>
</dbReference>
<accession>A0A2K8UFQ7</accession>
<dbReference type="KEGG" id="tsy:THSYN_27830"/>
<dbReference type="RefSeq" id="WP_100922026.1">
    <property type="nucleotide sequence ID" value="NZ_CP020370.1"/>
</dbReference>
<dbReference type="EMBL" id="CP020370">
    <property type="protein sequence ID" value="AUB84370.1"/>
    <property type="molecule type" value="Genomic_DNA"/>
</dbReference>
<protein>
    <recommendedName>
        <fullName evidence="1">TIR domain-containing protein</fullName>
    </recommendedName>
</protein>
<keyword evidence="3" id="KW-1185">Reference proteome</keyword>
<dbReference type="SMART" id="SM00255">
    <property type="entry name" value="TIR"/>
    <property type="match status" value="1"/>
</dbReference>
<dbReference type="GO" id="GO:0007165">
    <property type="term" value="P:signal transduction"/>
    <property type="evidence" value="ECO:0007669"/>
    <property type="project" value="InterPro"/>
</dbReference>
<dbReference type="AlphaFoldDB" id="A0A2K8UFQ7"/>
<dbReference type="Pfam" id="PF13676">
    <property type="entry name" value="TIR_2"/>
    <property type="match status" value="1"/>
</dbReference>